<comment type="caution">
    <text evidence="2">The sequence shown here is derived from an EMBL/GenBank/DDBJ whole genome shotgun (WGS) entry which is preliminary data.</text>
</comment>
<feature type="signal peptide" evidence="1">
    <location>
        <begin position="1"/>
        <end position="19"/>
    </location>
</feature>
<evidence type="ECO:0000313" key="3">
    <source>
        <dbReference type="Proteomes" id="UP000271339"/>
    </source>
</evidence>
<proteinExistence type="predicted"/>
<dbReference type="RefSeq" id="WP_121908014.1">
    <property type="nucleotide sequence ID" value="NZ_REFC01000014.1"/>
</dbReference>
<dbReference type="EMBL" id="REFC01000014">
    <property type="protein sequence ID" value="RMA57648.1"/>
    <property type="molecule type" value="Genomic_DNA"/>
</dbReference>
<reference evidence="2 3" key="1">
    <citation type="submission" date="2018-10" db="EMBL/GenBank/DDBJ databases">
        <title>Genomic Encyclopedia of Archaeal and Bacterial Type Strains, Phase II (KMG-II): from individual species to whole genera.</title>
        <authorList>
            <person name="Goeker M."/>
        </authorList>
    </citation>
    <scope>NUCLEOTIDE SEQUENCE [LARGE SCALE GENOMIC DNA]</scope>
    <source>
        <strain evidence="2 3">DSM 23424</strain>
    </source>
</reference>
<organism evidence="2 3">
    <name type="scientific">Ulvibacter antarcticus</name>
    <dbReference type="NCBI Taxonomy" id="442714"/>
    <lineage>
        <taxon>Bacteria</taxon>
        <taxon>Pseudomonadati</taxon>
        <taxon>Bacteroidota</taxon>
        <taxon>Flavobacteriia</taxon>
        <taxon>Flavobacteriales</taxon>
        <taxon>Flavobacteriaceae</taxon>
        <taxon>Ulvibacter</taxon>
    </lineage>
</organism>
<dbReference type="AlphaFoldDB" id="A0A3L9YI99"/>
<accession>A0A3L9YI99</accession>
<evidence type="ECO:0000256" key="1">
    <source>
        <dbReference type="SAM" id="SignalP"/>
    </source>
</evidence>
<keyword evidence="1" id="KW-0732">Signal</keyword>
<evidence type="ECO:0008006" key="4">
    <source>
        <dbReference type="Google" id="ProtNLM"/>
    </source>
</evidence>
<dbReference type="Proteomes" id="UP000271339">
    <property type="component" value="Unassembled WGS sequence"/>
</dbReference>
<protein>
    <recommendedName>
        <fullName evidence="4">DUF4412 domain-containing protein</fullName>
    </recommendedName>
</protein>
<sequence>MTRVISFLILLVLISAFQAPERKDFFEGKVTYQLEYDPIHKNATVEFLEENYGVTEIMYYKNGFYKKVTLNREGDTVKTIIHNPIEKRLYGTHISTGDTIMTYSSLDEVMADYKSTKVEKETILNLKTFGIRYDFKMKTEFVTYGVEKSSITYYFTKKFKINPENHKNQKDGFYDEIVEQNPFLILKTISNDNFIKEETKTATEIKEYKIDDSIFKVDSTKPIKDI</sequence>
<name>A0A3L9YI99_9FLAO</name>
<evidence type="ECO:0000313" key="2">
    <source>
        <dbReference type="EMBL" id="RMA57648.1"/>
    </source>
</evidence>
<keyword evidence="3" id="KW-1185">Reference proteome</keyword>
<feature type="chain" id="PRO_5018223973" description="DUF4412 domain-containing protein" evidence="1">
    <location>
        <begin position="20"/>
        <end position="226"/>
    </location>
</feature>
<gene>
    <name evidence="2" type="ORF">BXY75_2451</name>
</gene>